<dbReference type="AlphaFoldDB" id="A0A382J6V9"/>
<dbReference type="Pfam" id="PF00589">
    <property type="entry name" value="Phage_integrase"/>
    <property type="match status" value="1"/>
</dbReference>
<dbReference type="PROSITE" id="PS51900">
    <property type="entry name" value="CB"/>
    <property type="match status" value="1"/>
</dbReference>
<dbReference type="InterPro" id="IPR044068">
    <property type="entry name" value="CB"/>
</dbReference>
<feature type="non-terminal residue" evidence="6">
    <location>
        <position position="325"/>
    </location>
</feature>
<dbReference type="CDD" id="cd00796">
    <property type="entry name" value="INT_Rci_Hp1_C"/>
    <property type="match status" value="1"/>
</dbReference>
<protein>
    <recommendedName>
        <fullName evidence="7">Tyr recombinase domain-containing protein</fullName>
    </recommendedName>
</protein>
<dbReference type="InterPro" id="IPR002104">
    <property type="entry name" value="Integrase_catalytic"/>
</dbReference>
<sequence>MRLYKRNRVYHVTFQSNDGKQVRRSLKTREKRIAKQKAAQLELAIHEAQLFGKEPAHSFKELIVNYLQARQSDKGFERLQYACRSLVEYFGDTDVTQLNESHVEQYIAWRSQSIGDGSIRREIGTLSAAFNHAIKKHHWRIENPCRLAERPKEPKGRVRYLIHAEAQRLLQAAESPVNAEGMALTSQYKSAVLMDFIELALNTGCRKGELLNLKWENIDFSTRLLHLEETKSGEWQTVPINEEARKVLVRRIRLRDGVCPKTPWVFFHLTPALNTKVGDRVKNVRKAFSTACKRAGIDNFHINDLRHTFASWLVMEGVPLFEVSK</sequence>
<gene>
    <name evidence="6" type="ORF">METZ01_LOCUS260480</name>
</gene>
<dbReference type="EMBL" id="UINC01072177">
    <property type="protein sequence ID" value="SVC07626.1"/>
    <property type="molecule type" value="Genomic_DNA"/>
</dbReference>
<evidence type="ECO:0000313" key="6">
    <source>
        <dbReference type="EMBL" id="SVC07626.1"/>
    </source>
</evidence>
<dbReference type="InterPro" id="IPR010998">
    <property type="entry name" value="Integrase_recombinase_N"/>
</dbReference>
<dbReference type="GO" id="GO:0003677">
    <property type="term" value="F:DNA binding"/>
    <property type="evidence" value="ECO:0007669"/>
    <property type="project" value="UniProtKB-KW"/>
</dbReference>
<dbReference type="GO" id="GO:0006310">
    <property type="term" value="P:DNA recombination"/>
    <property type="evidence" value="ECO:0007669"/>
    <property type="project" value="UniProtKB-KW"/>
</dbReference>
<keyword evidence="3" id="KW-0233">DNA recombination</keyword>
<comment type="similarity">
    <text evidence="1">Belongs to the 'phage' integrase family.</text>
</comment>
<name>A0A382J6V9_9ZZZZ</name>
<evidence type="ECO:0000256" key="3">
    <source>
        <dbReference type="ARBA" id="ARBA00023172"/>
    </source>
</evidence>
<dbReference type="PANTHER" id="PTHR30349:SF64">
    <property type="entry name" value="PROPHAGE INTEGRASE INTD-RELATED"/>
    <property type="match status" value="1"/>
</dbReference>
<proteinExistence type="inferred from homology"/>
<dbReference type="PANTHER" id="PTHR30349">
    <property type="entry name" value="PHAGE INTEGRASE-RELATED"/>
    <property type="match status" value="1"/>
</dbReference>
<dbReference type="InterPro" id="IPR013762">
    <property type="entry name" value="Integrase-like_cat_sf"/>
</dbReference>
<dbReference type="InterPro" id="IPR050090">
    <property type="entry name" value="Tyrosine_recombinase_XerCD"/>
</dbReference>
<reference evidence="6" key="1">
    <citation type="submission" date="2018-05" db="EMBL/GenBank/DDBJ databases">
        <authorList>
            <person name="Lanie J.A."/>
            <person name="Ng W.-L."/>
            <person name="Kazmierczak K.M."/>
            <person name="Andrzejewski T.M."/>
            <person name="Davidsen T.M."/>
            <person name="Wayne K.J."/>
            <person name="Tettelin H."/>
            <person name="Glass J.I."/>
            <person name="Rusch D."/>
            <person name="Podicherti R."/>
            <person name="Tsui H.-C.T."/>
            <person name="Winkler M.E."/>
        </authorList>
    </citation>
    <scope>NUCLEOTIDE SEQUENCE</scope>
</reference>
<evidence type="ECO:0000259" key="5">
    <source>
        <dbReference type="PROSITE" id="PS51900"/>
    </source>
</evidence>
<dbReference type="Gene3D" id="1.10.443.10">
    <property type="entry name" value="Intergrase catalytic core"/>
    <property type="match status" value="1"/>
</dbReference>
<dbReference type="SUPFAM" id="SSF56349">
    <property type="entry name" value="DNA breaking-rejoining enzymes"/>
    <property type="match status" value="1"/>
</dbReference>
<dbReference type="PROSITE" id="PS51898">
    <property type="entry name" value="TYR_RECOMBINASE"/>
    <property type="match status" value="1"/>
</dbReference>
<dbReference type="InterPro" id="IPR011010">
    <property type="entry name" value="DNA_brk_join_enz"/>
</dbReference>
<keyword evidence="2" id="KW-0238">DNA-binding</keyword>
<feature type="domain" description="Core-binding (CB)" evidence="5">
    <location>
        <begin position="57"/>
        <end position="134"/>
    </location>
</feature>
<organism evidence="6">
    <name type="scientific">marine metagenome</name>
    <dbReference type="NCBI Taxonomy" id="408172"/>
    <lineage>
        <taxon>unclassified sequences</taxon>
        <taxon>metagenomes</taxon>
        <taxon>ecological metagenomes</taxon>
    </lineage>
</organism>
<evidence type="ECO:0000256" key="1">
    <source>
        <dbReference type="ARBA" id="ARBA00008857"/>
    </source>
</evidence>
<evidence type="ECO:0000256" key="2">
    <source>
        <dbReference type="ARBA" id="ARBA00023125"/>
    </source>
</evidence>
<dbReference type="Gene3D" id="1.10.150.130">
    <property type="match status" value="1"/>
</dbReference>
<feature type="domain" description="Tyr recombinase" evidence="4">
    <location>
        <begin position="156"/>
        <end position="325"/>
    </location>
</feature>
<evidence type="ECO:0008006" key="7">
    <source>
        <dbReference type="Google" id="ProtNLM"/>
    </source>
</evidence>
<evidence type="ECO:0000259" key="4">
    <source>
        <dbReference type="PROSITE" id="PS51898"/>
    </source>
</evidence>
<accession>A0A382J6V9</accession>
<dbReference type="GO" id="GO:0015074">
    <property type="term" value="P:DNA integration"/>
    <property type="evidence" value="ECO:0007669"/>
    <property type="project" value="InterPro"/>
</dbReference>